<dbReference type="AlphaFoldDB" id="A0A4S8LEY1"/>
<dbReference type="Proteomes" id="UP000297245">
    <property type="component" value="Unassembled WGS sequence"/>
</dbReference>
<evidence type="ECO:0000256" key="1">
    <source>
        <dbReference type="SAM" id="MobiDB-lite"/>
    </source>
</evidence>
<dbReference type="EMBL" id="ML179448">
    <property type="protein sequence ID" value="THU87484.1"/>
    <property type="molecule type" value="Genomic_DNA"/>
</dbReference>
<accession>A0A4S8LEY1</accession>
<protein>
    <recommendedName>
        <fullName evidence="4">Fungal-type protein kinase domain-containing protein</fullName>
    </recommendedName>
</protein>
<proteinExistence type="predicted"/>
<feature type="region of interest" description="Disordered" evidence="1">
    <location>
        <begin position="133"/>
        <end position="161"/>
    </location>
</feature>
<evidence type="ECO:0000313" key="2">
    <source>
        <dbReference type="EMBL" id="THU87484.1"/>
    </source>
</evidence>
<feature type="region of interest" description="Disordered" evidence="1">
    <location>
        <begin position="1"/>
        <end position="21"/>
    </location>
</feature>
<evidence type="ECO:0000313" key="3">
    <source>
        <dbReference type="Proteomes" id="UP000297245"/>
    </source>
</evidence>
<reference evidence="2 3" key="1">
    <citation type="journal article" date="2019" name="Nat. Ecol. Evol.">
        <title>Megaphylogeny resolves global patterns of mushroom evolution.</title>
        <authorList>
            <person name="Varga T."/>
            <person name="Krizsan K."/>
            <person name="Foldi C."/>
            <person name="Dima B."/>
            <person name="Sanchez-Garcia M."/>
            <person name="Sanchez-Ramirez S."/>
            <person name="Szollosi G.J."/>
            <person name="Szarkandi J.G."/>
            <person name="Papp V."/>
            <person name="Albert L."/>
            <person name="Andreopoulos W."/>
            <person name="Angelini C."/>
            <person name="Antonin V."/>
            <person name="Barry K.W."/>
            <person name="Bougher N.L."/>
            <person name="Buchanan P."/>
            <person name="Buyck B."/>
            <person name="Bense V."/>
            <person name="Catcheside P."/>
            <person name="Chovatia M."/>
            <person name="Cooper J."/>
            <person name="Damon W."/>
            <person name="Desjardin D."/>
            <person name="Finy P."/>
            <person name="Geml J."/>
            <person name="Haridas S."/>
            <person name="Hughes K."/>
            <person name="Justo A."/>
            <person name="Karasinski D."/>
            <person name="Kautmanova I."/>
            <person name="Kiss B."/>
            <person name="Kocsube S."/>
            <person name="Kotiranta H."/>
            <person name="LaButti K.M."/>
            <person name="Lechner B.E."/>
            <person name="Liimatainen K."/>
            <person name="Lipzen A."/>
            <person name="Lukacs Z."/>
            <person name="Mihaltcheva S."/>
            <person name="Morgado L.N."/>
            <person name="Niskanen T."/>
            <person name="Noordeloos M.E."/>
            <person name="Ohm R.A."/>
            <person name="Ortiz-Santana B."/>
            <person name="Ovrebo C."/>
            <person name="Racz N."/>
            <person name="Riley R."/>
            <person name="Savchenko A."/>
            <person name="Shiryaev A."/>
            <person name="Soop K."/>
            <person name="Spirin V."/>
            <person name="Szebenyi C."/>
            <person name="Tomsovsky M."/>
            <person name="Tulloss R.E."/>
            <person name="Uehling J."/>
            <person name="Grigoriev I.V."/>
            <person name="Vagvolgyi C."/>
            <person name="Papp T."/>
            <person name="Martin F.M."/>
            <person name="Miettinen O."/>
            <person name="Hibbett D.S."/>
            <person name="Nagy L.G."/>
        </authorList>
    </citation>
    <scope>NUCLEOTIDE SEQUENCE [LARGE SCALE GENOMIC DNA]</scope>
    <source>
        <strain evidence="2 3">CBS 962.96</strain>
    </source>
</reference>
<gene>
    <name evidence="2" type="ORF">K435DRAFT_341840</name>
</gene>
<organism evidence="2 3">
    <name type="scientific">Dendrothele bispora (strain CBS 962.96)</name>
    <dbReference type="NCBI Taxonomy" id="1314807"/>
    <lineage>
        <taxon>Eukaryota</taxon>
        <taxon>Fungi</taxon>
        <taxon>Dikarya</taxon>
        <taxon>Basidiomycota</taxon>
        <taxon>Agaricomycotina</taxon>
        <taxon>Agaricomycetes</taxon>
        <taxon>Agaricomycetidae</taxon>
        <taxon>Agaricales</taxon>
        <taxon>Agaricales incertae sedis</taxon>
        <taxon>Dendrothele</taxon>
    </lineage>
</organism>
<feature type="compositionally biased region" description="Low complexity" evidence="1">
    <location>
        <begin position="141"/>
        <end position="161"/>
    </location>
</feature>
<sequence>MSRHGAKRPDPHPARTSGPQTTFKFCPTPAFAEPAVTPDPSIVYSQTDFGTPVDISSFVEAKKQNVPDKRSMWVHVFAGPLESLLECEIAWELCECLLHASLGWLSCYMKGYMHRDVSPLNIWKIDKGPRQRHPFSTRSVHSLLSTSSDGTHTSTGETSAG</sequence>
<dbReference type="OrthoDB" id="5584477at2759"/>
<keyword evidence="3" id="KW-1185">Reference proteome</keyword>
<evidence type="ECO:0008006" key="4">
    <source>
        <dbReference type="Google" id="ProtNLM"/>
    </source>
</evidence>
<name>A0A4S8LEY1_DENBC</name>